<dbReference type="InterPro" id="IPR029704">
    <property type="entry name" value="STEEP-like"/>
</dbReference>
<evidence type="ECO:0000313" key="4">
    <source>
        <dbReference type="EMBL" id="CAB4022657.1"/>
    </source>
</evidence>
<evidence type="ECO:0000256" key="1">
    <source>
        <dbReference type="ARBA" id="ARBA00024205"/>
    </source>
</evidence>
<feature type="non-terminal residue" evidence="4">
    <location>
        <position position="195"/>
    </location>
</feature>
<dbReference type="PANTHER" id="PTHR46355">
    <property type="entry name" value="UPF0428 PROTEIN CXORF56"/>
    <property type="match status" value="1"/>
</dbReference>
<dbReference type="OrthoDB" id="418131at2759"/>
<dbReference type="GO" id="GO:0090158">
    <property type="term" value="P:endoplasmic reticulum membrane organization"/>
    <property type="evidence" value="ECO:0007669"/>
    <property type="project" value="TreeGrafter"/>
</dbReference>
<dbReference type="InterPro" id="IPR036671">
    <property type="entry name" value="DPH_MB_sf"/>
</dbReference>
<keyword evidence="5" id="KW-1185">Reference proteome</keyword>
<feature type="domain" description="STEEP1" evidence="3">
    <location>
        <begin position="24"/>
        <end position="126"/>
    </location>
</feature>
<gene>
    <name evidence="4" type="ORF">PACLA_8A030692</name>
</gene>
<dbReference type="PANTHER" id="PTHR46355:SF1">
    <property type="entry name" value="STING ER EXIT PROTEIN"/>
    <property type="match status" value="1"/>
</dbReference>
<sequence length="195" mass="22730">MPKVVSKSFVVSDTRDKEEYNDLSSKVYVYYCLCGQLALILDTTLEHLPLRKLDHARVIDAKAHAYKLSCVEGDEIFLKREKGVERQFRQKCKNCSLWMFYNHVKKDPKVTFIVDGALVLQKDTDEKNQLQKKKTKKVMMTKRTKEFGKFSSVTVSTVDEEEEEIEQQEVETSYAHNAKIIEKQLERKTTAQKRA</sequence>
<dbReference type="EMBL" id="CACRXK020012080">
    <property type="protein sequence ID" value="CAB4022657.1"/>
    <property type="molecule type" value="Genomic_DNA"/>
</dbReference>
<proteinExistence type="inferred from homology"/>
<comment type="similarity">
    <text evidence="1">Belongs to the STEEP1 family.</text>
</comment>
<dbReference type="Proteomes" id="UP001152795">
    <property type="component" value="Unassembled WGS sequence"/>
</dbReference>
<reference evidence="4" key="1">
    <citation type="submission" date="2020-04" db="EMBL/GenBank/DDBJ databases">
        <authorList>
            <person name="Alioto T."/>
            <person name="Alioto T."/>
            <person name="Gomez Garrido J."/>
        </authorList>
    </citation>
    <scope>NUCLEOTIDE SEQUENCE</scope>
    <source>
        <strain evidence="4">A484AB</strain>
    </source>
</reference>
<dbReference type="SUPFAM" id="SSF144217">
    <property type="entry name" value="CSL zinc finger"/>
    <property type="match status" value="1"/>
</dbReference>
<dbReference type="GO" id="GO:0006888">
    <property type="term" value="P:endoplasmic reticulum to Golgi vesicle-mediated transport"/>
    <property type="evidence" value="ECO:0007669"/>
    <property type="project" value="TreeGrafter"/>
</dbReference>
<comment type="caution">
    <text evidence="4">The sequence shown here is derived from an EMBL/GenBank/DDBJ whole genome shotgun (WGS) entry which is preliminary data.</text>
</comment>
<name>A0A6S7IXG9_PARCT</name>
<dbReference type="GO" id="GO:0005737">
    <property type="term" value="C:cytoplasm"/>
    <property type="evidence" value="ECO:0007669"/>
    <property type="project" value="GOC"/>
</dbReference>
<dbReference type="AlphaFoldDB" id="A0A6S7IXG9"/>
<accession>A0A6S7IXG9</accession>
<dbReference type="InterPro" id="IPR057965">
    <property type="entry name" value="STEEP1_dom"/>
</dbReference>
<evidence type="ECO:0000313" key="5">
    <source>
        <dbReference type="Proteomes" id="UP001152795"/>
    </source>
</evidence>
<dbReference type="Pfam" id="PF25809">
    <property type="entry name" value="STEEP1"/>
    <property type="match status" value="1"/>
</dbReference>
<protein>
    <recommendedName>
        <fullName evidence="2">STING ER exit protein</fullName>
    </recommendedName>
</protein>
<evidence type="ECO:0000259" key="3">
    <source>
        <dbReference type="Pfam" id="PF25809"/>
    </source>
</evidence>
<organism evidence="4 5">
    <name type="scientific">Paramuricea clavata</name>
    <name type="common">Red gorgonian</name>
    <name type="synonym">Violescent sea-whip</name>
    <dbReference type="NCBI Taxonomy" id="317549"/>
    <lineage>
        <taxon>Eukaryota</taxon>
        <taxon>Metazoa</taxon>
        <taxon>Cnidaria</taxon>
        <taxon>Anthozoa</taxon>
        <taxon>Octocorallia</taxon>
        <taxon>Malacalcyonacea</taxon>
        <taxon>Plexauridae</taxon>
        <taxon>Paramuricea</taxon>
    </lineage>
</organism>
<evidence type="ECO:0000256" key="2">
    <source>
        <dbReference type="ARBA" id="ARBA00024237"/>
    </source>
</evidence>